<proteinExistence type="predicted"/>
<reference evidence="2 3" key="1">
    <citation type="submission" date="2024-01" db="EMBL/GenBank/DDBJ databases">
        <title>Genome insights into Plantactinospora sonchi sp. nov.</title>
        <authorList>
            <person name="Wang L."/>
        </authorList>
    </citation>
    <scope>NUCLEOTIDE SEQUENCE [LARGE SCALE GENOMIC DNA]</scope>
    <source>
        <strain evidence="2 3">NEAU-QY2</strain>
    </source>
</reference>
<dbReference type="Proteomes" id="UP001332243">
    <property type="component" value="Unassembled WGS sequence"/>
</dbReference>
<dbReference type="RefSeq" id="WP_331215863.1">
    <property type="nucleotide sequence ID" value="NZ_JAZGQK010000016.1"/>
</dbReference>
<protein>
    <recommendedName>
        <fullName evidence="4">Lipoprotein</fullName>
    </recommendedName>
</protein>
<name>A0ABU7RW66_9ACTN</name>
<evidence type="ECO:0000313" key="2">
    <source>
        <dbReference type="EMBL" id="MEE6260759.1"/>
    </source>
</evidence>
<evidence type="ECO:0000256" key="1">
    <source>
        <dbReference type="SAM" id="MobiDB-lite"/>
    </source>
</evidence>
<organism evidence="2 3">
    <name type="scientific">Plantactinospora sonchi</name>
    <dbReference type="NCBI Taxonomy" id="1544735"/>
    <lineage>
        <taxon>Bacteria</taxon>
        <taxon>Bacillati</taxon>
        <taxon>Actinomycetota</taxon>
        <taxon>Actinomycetes</taxon>
        <taxon>Micromonosporales</taxon>
        <taxon>Micromonosporaceae</taxon>
        <taxon>Plantactinospora</taxon>
    </lineage>
</organism>
<evidence type="ECO:0000313" key="3">
    <source>
        <dbReference type="Proteomes" id="UP001332243"/>
    </source>
</evidence>
<comment type="caution">
    <text evidence="2">The sequence shown here is derived from an EMBL/GenBank/DDBJ whole genome shotgun (WGS) entry which is preliminary data.</text>
</comment>
<keyword evidence="3" id="KW-1185">Reference proteome</keyword>
<gene>
    <name evidence="2" type="ORF">V1633_19940</name>
</gene>
<feature type="region of interest" description="Disordered" evidence="1">
    <location>
        <begin position="54"/>
        <end position="74"/>
    </location>
</feature>
<accession>A0ABU7RW66</accession>
<evidence type="ECO:0008006" key="4">
    <source>
        <dbReference type="Google" id="ProtNLM"/>
    </source>
</evidence>
<dbReference type="EMBL" id="JAZGQK010000016">
    <property type="protein sequence ID" value="MEE6260759.1"/>
    <property type="molecule type" value="Genomic_DNA"/>
</dbReference>
<sequence length="284" mass="30107">MIMRPGWRQVARSGSVASARFVDWEETVRVRTLRSTAPGLILVAAMALSVTGCGGGSEPVEAAPPPTTSAPAPLSPAEKLADAAVKTNEGPFTVVVRGPGLTTELKLDPAGRKATMKIDLRDSAGDHRAEVIQIGTDLYVRTPDVRGASKGWMHTEVADLPAGSSFNLLPESDHTGAADLVNCVVKAERKGGTDFAGTLDLTRSHRFSKRVLALLGAKATAVPFTAVTSPDGNLWEFNIETASPLPDFGAIRYAYSRSDGVDVKAPAARKVDELPQSVFDRFEV</sequence>